<keyword evidence="8 9" id="KW-0472">Membrane</keyword>
<comment type="subunit">
    <text evidence="9">The Tat system comprises two distinct complexes: a TatABC complex, containing multiple copies of TatA, TatB and TatC subunits, and a separate TatA complex, containing only TatA subunits. Substrates initially bind to the TatABC complex, which probably triggers association of the separate TatA complex to form the active translocon.</text>
</comment>
<keyword evidence="5 9" id="KW-0653">Protein transport</keyword>
<dbReference type="PRINTS" id="PR01506">
    <property type="entry name" value="TATBPROTEIN"/>
</dbReference>
<evidence type="ECO:0000256" key="2">
    <source>
        <dbReference type="ARBA" id="ARBA00022448"/>
    </source>
</evidence>
<dbReference type="HAMAP" id="MF_00237">
    <property type="entry name" value="TatB"/>
    <property type="match status" value="1"/>
</dbReference>
<dbReference type="PANTHER" id="PTHR33162">
    <property type="entry name" value="SEC-INDEPENDENT PROTEIN TRANSLOCASE PROTEIN TATA, CHLOROPLASTIC"/>
    <property type="match status" value="1"/>
</dbReference>
<keyword evidence="3 9" id="KW-1003">Cell membrane</keyword>
<evidence type="ECO:0000313" key="11">
    <source>
        <dbReference type="Proteomes" id="UP001557484"/>
    </source>
</evidence>
<keyword evidence="6 9" id="KW-1133">Transmembrane helix</keyword>
<dbReference type="Proteomes" id="UP001557484">
    <property type="component" value="Unassembled WGS sequence"/>
</dbReference>
<evidence type="ECO:0000256" key="3">
    <source>
        <dbReference type="ARBA" id="ARBA00022475"/>
    </source>
</evidence>
<dbReference type="Gene3D" id="1.20.5.3310">
    <property type="match status" value="1"/>
</dbReference>
<dbReference type="NCBIfam" id="TIGR01410">
    <property type="entry name" value="tatB"/>
    <property type="match status" value="1"/>
</dbReference>
<comment type="similarity">
    <text evidence="9">Belongs to the TatB family.</text>
</comment>
<evidence type="ECO:0000313" key="10">
    <source>
        <dbReference type="EMBL" id="MEX1663943.1"/>
    </source>
</evidence>
<evidence type="ECO:0000256" key="6">
    <source>
        <dbReference type="ARBA" id="ARBA00022989"/>
    </source>
</evidence>
<evidence type="ECO:0000256" key="8">
    <source>
        <dbReference type="ARBA" id="ARBA00023136"/>
    </source>
</evidence>
<dbReference type="InterPro" id="IPR018448">
    <property type="entry name" value="TatB"/>
</dbReference>
<organism evidence="10 11">
    <name type="scientific">Zhongshania arctica</name>
    <dbReference type="NCBI Taxonomy" id="3238302"/>
    <lineage>
        <taxon>Bacteria</taxon>
        <taxon>Pseudomonadati</taxon>
        <taxon>Pseudomonadota</taxon>
        <taxon>Gammaproteobacteria</taxon>
        <taxon>Cellvibrionales</taxon>
        <taxon>Spongiibacteraceae</taxon>
        <taxon>Zhongshania</taxon>
    </lineage>
</organism>
<accession>A0ABV3TSJ6</accession>
<protein>
    <recommendedName>
        <fullName evidence="9">Sec-independent protein translocase protein TatB</fullName>
    </recommendedName>
</protein>
<comment type="caution">
    <text evidence="10">The sequence shown here is derived from an EMBL/GenBank/DDBJ whole genome shotgun (WGS) entry which is preliminary data.</text>
</comment>
<dbReference type="InterPro" id="IPR003369">
    <property type="entry name" value="TatA/B/E"/>
</dbReference>
<dbReference type="RefSeq" id="WP_368374072.1">
    <property type="nucleotide sequence ID" value="NZ_JBFRYB010000001.1"/>
</dbReference>
<comment type="subcellular location">
    <subcellularLocation>
        <location evidence="9">Cell membrane</location>
        <topology evidence="9">Single-pass membrane protein</topology>
    </subcellularLocation>
    <subcellularLocation>
        <location evidence="1">Membrane</location>
        <topology evidence="1">Single-pass membrane protein</topology>
    </subcellularLocation>
</comment>
<evidence type="ECO:0000256" key="1">
    <source>
        <dbReference type="ARBA" id="ARBA00004167"/>
    </source>
</evidence>
<keyword evidence="7 9" id="KW-0811">Translocation</keyword>
<keyword evidence="4 9" id="KW-0812">Transmembrane</keyword>
<comment type="function">
    <text evidence="9">Part of the twin-arginine translocation (Tat) system that transports large folded proteins containing a characteristic twin-arginine motif in their signal peptide across membranes. Together with TatC, TatB is part of a receptor directly interacting with Tat signal peptides. TatB may form an oligomeric binding site that transiently accommodates folded Tat precursor proteins before their translocation.</text>
</comment>
<proteinExistence type="inferred from homology"/>
<evidence type="ECO:0000256" key="7">
    <source>
        <dbReference type="ARBA" id="ARBA00023010"/>
    </source>
</evidence>
<dbReference type="PANTHER" id="PTHR33162:SF1">
    <property type="entry name" value="SEC-INDEPENDENT PROTEIN TRANSLOCASE PROTEIN TATA, CHLOROPLASTIC"/>
    <property type="match status" value="1"/>
</dbReference>
<evidence type="ECO:0000256" key="5">
    <source>
        <dbReference type="ARBA" id="ARBA00022927"/>
    </source>
</evidence>
<sequence length="124" mass="13702">MFDMSFLELIVIAVVGLLVLGPERLPGAIRTGSLYIGRIKRTVNKLRYEIEHEIGAGEIQSTLKNEATNQIESDIAELKKNFQHTISSVQGDIAKDSTQILEQTEADTCIAENQTSTKNDPQSL</sequence>
<evidence type="ECO:0000256" key="9">
    <source>
        <dbReference type="HAMAP-Rule" id="MF_00237"/>
    </source>
</evidence>
<gene>
    <name evidence="9 10" type="primary">tatB</name>
    <name evidence="10" type="ORF">AB4875_00520</name>
</gene>
<dbReference type="Pfam" id="PF02416">
    <property type="entry name" value="TatA_B_E"/>
    <property type="match status" value="1"/>
</dbReference>
<reference evidence="10 11" key="1">
    <citation type="journal article" date="2011" name="Int. J. Syst. Evol. Microbiol.">
        <title>Zhongshania antarctica gen. nov., sp. nov. and Zhongshania guokunii sp. nov., gammaproteobacteria respectively isolated from coastal attached (fast) ice and surface seawater of the Antarctic.</title>
        <authorList>
            <person name="Li H.J."/>
            <person name="Zhang X.Y."/>
            <person name="Chen C.X."/>
            <person name="Zhang Y.J."/>
            <person name="Gao Z.M."/>
            <person name="Yu Y."/>
            <person name="Chen X.L."/>
            <person name="Chen B."/>
            <person name="Zhang Y.Z."/>
        </authorList>
    </citation>
    <scope>NUCLEOTIDE SEQUENCE [LARGE SCALE GENOMIC DNA]</scope>
    <source>
        <strain evidence="10 11">R06B22</strain>
    </source>
</reference>
<dbReference type="EMBL" id="JBFRYB010000001">
    <property type="protein sequence ID" value="MEX1663943.1"/>
    <property type="molecule type" value="Genomic_DNA"/>
</dbReference>
<keyword evidence="11" id="KW-1185">Reference proteome</keyword>
<evidence type="ECO:0000256" key="4">
    <source>
        <dbReference type="ARBA" id="ARBA00022692"/>
    </source>
</evidence>
<name>A0ABV3TSJ6_9GAMM</name>
<keyword evidence="2 9" id="KW-0813">Transport</keyword>